<feature type="transmembrane region" description="Helical" evidence="9">
    <location>
        <begin position="235"/>
        <end position="256"/>
    </location>
</feature>
<dbReference type="InterPro" id="IPR037294">
    <property type="entry name" value="ABC_BtuC-like"/>
</dbReference>
<proteinExistence type="inferred from homology"/>
<dbReference type="GO" id="GO:0005886">
    <property type="term" value="C:plasma membrane"/>
    <property type="evidence" value="ECO:0007669"/>
    <property type="project" value="UniProtKB-SubCell"/>
</dbReference>
<comment type="subcellular location">
    <subcellularLocation>
        <location evidence="1">Cell membrane</location>
        <topology evidence="1">Multi-pass membrane protein</topology>
    </subcellularLocation>
</comment>
<evidence type="ECO:0000256" key="6">
    <source>
        <dbReference type="ARBA" id="ARBA00022989"/>
    </source>
</evidence>
<feature type="transmembrane region" description="Helical" evidence="9">
    <location>
        <begin position="322"/>
        <end position="341"/>
    </location>
</feature>
<dbReference type="PANTHER" id="PTHR30472">
    <property type="entry name" value="FERRIC ENTEROBACTIN TRANSPORT SYSTEM PERMEASE PROTEIN"/>
    <property type="match status" value="1"/>
</dbReference>
<evidence type="ECO:0000256" key="2">
    <source>
        <dbReference type="ARBA" id="ARBA00007935"/>
    </source>
</evidence>
<keyword evidence="6 9" id="KW-1133">Transmembrane helix</keyword>
<comment type="similarity">
    <text evidence="2">Belongs to the binding-protein-dependent transport system permease family. FecCD subfamily.</text>
</comment>
<reference evidence="10 11" key="1">
    <citation type="submission" date="2018-08" db="EMBL/GenBank/DDBJ databases">
        <title>Recombination of ecologically and evolutionarily significant loci maintains genetic cohesion in the Pseudomonas syringae species complex.</title>
        <authorList>
            <person name="Dillon M."/>
            <person name="Thakur S."/>
            <person name="Almeida R.N.D."/>
            <person name="Weir B.S."/>
            <person name="Guttman D.S."/>
        </authorList>
    </citation>
    <scope>NUCLEOTIDE SEQUENCE [LARGE SCALE GENOMIC DNA]</scope>
    <source>
        <strain evidence="10 11">ICMP 11899</strain>
    </source>
</reference>
<evidence type="ECO:0000256" key="1">
    <source>
        <dbReference type="ARBA" id="ARBA00004651"/>
    </source>
</evidence>
<keyword evidence="7 9" id="KW-0472">Membrane</keyword>
<evidence type="ECO:0000256" key="4">
    <source>
        <dbReference type="ARBA" id="ARBA00022475"/>
    </source>
</evidence>
<keyword evidence="5 9" id="KW-0812">Transmembrane</keyword>
<dbReference type="EMBL" id="RBUM01000091">
    <property type="protein sequence ID" value="RMV19202.1"/>
    <property type="molecule type" value="Genomic_DNA"/>
</dbReference>
<evidence type="ECO:0000256" key="3">
    <source>
        <dbReference type="ARBA" id="ARBA00022448"/>
    </source>
</evidence>
<accession>A0A3M6AJD1</accession>
<dbReference type="Pfam" id="PF01032">
    <property type="entry name" value="FecCD"/>
    <property type="match status" value="1"/>
</dbReference>
<dbReference type="PANTHER" id="PTHR30472:SF37">
    <property type="entry name" value="FE(3+) DICITRATE TRANSPORT SYSTEM PERMEASE PROTEIN FECD-RELATED"/>
    <property type="match status" value="1"/>
</dbReference>
<dbReference type="FunFam" id="1.10.3470.10:FF:000001">
    <property type="entry name" value="Vitamin B12 ABC transporter permease BtuC"/>
    <property type="match status" value="1"/>
</dbReference>
<evidence type="ECO:0000313" key="11">
    <source>
        <dbReference type="Proteomes" id="UP000270795"/>
    </source>
</evidence>
<dbReference type="CDD" id="cd06550">
    <property type="entry name" value="TM_ABC_iron-siderophores_like"/>
    <property type="match status" value="1"/>
</dbReference>
<dbReference type="Gene3D" id="1.10.3470.10">
    <property type="entry name" value="ABC transporter involved in vitamin B12 uptake, BtuC"/>
    <property type="match status" value="1"/>
</dbReference>
<feature type="transmembrane region" description="Helical" evidence="9">
    <location>
        <begin position="194"/>
        <end position="215"/>
    </location>
</feature>
<dbReference type="SUPFAM" id="SSF81345">
    <property type="entry name" value="ABC transporter involved in vitamin B12 uptake, BtuC"/>
    <property type="match status" value="1"/>
</dbReference>
<feature type="transmembrane region" description="Helical" evidence="9">
    <location>
        <begin position="163"/>
        <end position="182"/>
    </location>
</feature>
<evidence type="ECO:0000313" key="10">
    <source>
        <dbReference type="EMBL" id="RMV19202.1"/>
    </source>
</evidence>
<evidence type="ECO:0000256" key="8">
    <source>
        <dbReference type="SAM" id="MobiDB-lite"/>
    </source>
</evidence>
<dbReference type="Proteomes" id="UP000270795">
    <property type="component" value="Unassembled WGS sequence"/>
</dbReference>
<gene>
    <name evidence="10" type="ORF">ALP17_02293</name>
</gene>
<sequence length="374" mass="39093">MADPDQRRPGRGHRAGLGPDQPRRGIPRGNAGRRGHGVDWRAVLSVSGEARAMNQSRSRLLLLIVLLVLALLLSLSAGTVWLTPGAVLDHLIAHDSKDFEVWNHRLPRGLIAIMTGCAFGLAGAIVQGVIRNPLASPEILGVTQGAGLALTIAIIGLPQLPVATLPFVACLGGAAGALLMALYNTGVQFSGVRFALSGVAIAVTLSSITEFLILSNPLDINTALLALTGSLWSRNWHHVLLASPLLLLIPLSLLLAKPLNLIGLGDEAAQSLGTGLKRTRWLAMGSAVLLTSLGVGIIGPVSFVGLSAPHMARRLVGGHHQYLLPASMVLGALLLVLADTLGRTLIAPSEIPAGILTAVIGAPYFLWLLARFKG</sequence>
<dbReference type="GO" id="GO:0033214">
    <property type="term" value="P:siderophore-iron import into cell"/>
    <property type="evidence" value="ECO:0007669"/>
    <property type="project" value="TreeGrafter"/>
</dbReference>
<feature type="region of interest" description="Disordered" evidence="8">
    <location>
        <begin position="1"/>
        <end position="34"/>
    </location>
</feature>
<organism evidence="10 11">
    <name type="scientific">Pseudomonas savastanoi</name>
    <name type="common">Pseudomonas syringae pv. savastanoi</name>
    <dbReference type="NCBI Taxonomy" id="29438"/>
    <lineage>
        <taxon>Bacteria</taxon>
        <taxon>Pseudomonadati</taxon>
        <taxon>Pseudomonadota</taxon>
        <taxon>Gammaproteobacteria</taxon>
        <taxon>Pseudomonadales</taxon>
        <taxon>Pseudomonadaceae</taxon>
        <taxon>Pseudomonas</taxon>
    </lineage>
</organism>
<keyword evidence="4" id="KW-1003">Cell membrane</keyword>
<name>A0A3M6AJD1_PSESS</name>
<feature type="transmembrane region" description="Helical" evidence="9">
    <location>
        <begin position="353"/>
        <end position="370"/>
    </location>
</feature>
<evidence type="ECO:0000256" key="5">
    <source>
        <dbReference type="ARBA" id="ARBA00022692"/>
    </source>
</evidence>
<feature type="transmembrane region" description="Helical" evidence="9">
    <location>
        <begin position="281"/>
        <end position="302"/>
    </location>
</feature>
<feature type="transmembrane region" description="Helical" evidence="9">
    <location>
        <begin position="60"/>
        <end position="82"/>
    </location>
</feature>
<comment type="caution">
    <text evidence="10">The sequence shown here is derived from an EMBL/GenBank/DDBJ whole genome shotgun (WGS) entry which is preliminary data.</text>
</comment>
<protein>
    <submittedName>
        <fullName evidence="10">Achromobactin transport system permease protein CbrC</fullName>
    </submittedName>
</protein>
<feature type="transmembrane region" description="Helical" evidence="9">
    <location>
        <begin position="139"/>
        <end position="157"/>
    </location>
</feature>
<feature type="transmembrane region" description="Helical" evidence="9">
    <location>
        <begin position="109"/>
        <end position="130"/>
    </location>
</feature>
<evidence type="ECO:0000256" key="7">
    <source>
        <dbReference type="ARBA" id="ARBA00023136"/>
    </source>
</evidence>
<evidence type="ECO:0000256" key="9">
    <source>
        <dbReference type="SAM" id="Phobius"/>
    </source>
</evidence>
<keyword evidence="3" id="KW-0813">Transport</keyword>
<dbReference type="InterPro" id="IPR000522">
    <property type="entry name" value="ABC_transptr_permease_BtuC"/>
</dbReference>
<dbReference type="GO" id="GO:0022857">
    <property type="term" value="F:transmembrane transporter activity"/>
    <property type="evidence" value="ECO:0007669"/>
    <property type="project" value="InterPro"/>
</dbReference>
<dbReference type="AlphaFoldDB" id="A0A3M6AJD1"/>